<dbReference type="AlphaFoldDB" id="A0AAF0F3B0"/>
<feature type="region of interest" description="Disordered" evidence="4">
    <location>
        <begin position="1"/>
        <end position="59"/>
    </location>
</feature>
<dbReference type="RefSeq" id="XP_060122922.1">
    <property type="nucleotide sequence ID" value="XM_060266939.1"/>
</dbReference>
<dbReference type="PANTHER" id="PTHR47845">
    <property type="entry name" value="NUCLEAR SPECKLE SPLICING REGULATORY PROTEIN 1 HOMOLOG"/>
    <property type="match status" value="1"/>
</dbReference>
<organism evidence="6 7">
    <name type="scientific">Malassezia japonica</name>
    <dbReference type="NCBI Taxonomy" id="223818"/>
    <lineage>
        <taxon>Eukaryota</taxon>
        <taxon>Fungi</taxon>
        <taxon>Dikarya</taxon>
        <taxon>Basidiomycota</taxon>
        <taxon>Ustilaginomycotina</taxon>
        <taxon>Malasseziomycetes</taxon>
        <taxon>Malasseziales</taxon>
        <taxon>Malasseziaceae</taxon>
        <taxon>Malassezia</taxon>
    </lineage>
</organism>
<evidence type="ECO:0000256" key="3">
    <source>
        <dbReference type="SAM" id="Coils"/>
    </source>
</evidence>
<keyword evidence="2 3" id="KW-0175">Coiled coil</keyword>
<accession>A0AAF0F3B0</accession>
<sequence>MERGKVAFSLAKPKAPAAPKAAPRAFDADDEEDAPQPSTRAPAPLSKAARRQQEEAEKVDASAFDYDGVYDKMKAVEQQLKAANKEADKGRKSKYMSSFMHAAEIRERDRLRAESKMIQREREAEGDAYAGKEAFVTSAYKEQQEELRRAEEEERVVEARERQKNRGVASFHQRMLKDESEKRQAALEALANDDIHVEEKPEEVSDKERAAQAAQQGRHVELNEDNQIVDKRELLSTGLNVLKRKEPEEKEEEQQPASSRAKRSQLMEEELLAKLMGDS</sequence>
<feature type="compositionally biased region" description="Basic and acidic residues" evidence="4">
    <location>
        <begin position="175"/>
        <end position="185"/>
    </location>
</feature>
<feature type="compositionally biased region" description="Basic and acidic residues" evidence="4">
    <location>
        <begin position="218"/>
        <end position="234"/>
    </location>
</feature>
<comment type="similarity">
    <text evidence="1">Belongs to the NSRP1 family.</text>
</comment>
<gene>
    <name evidence="6" type="ORF">MJAP1_003007</name>
</gene>
<feature type="compositionally biased region" description="Basic and acidic residues" evidence="4">
    <location>
        <begin position="193"/>
        <end position="210"/>
    </location>
</feature>
<evidence type="ECO:0000259" key="5">
    <source>
        <dbReference type="Pfam" id="PF09745"/>
    </source>
</evidence>
<dbReference type="Proteomes" id="UP001217754">
    <property type="component" value="Chromosome 5"/>
</dbReference>
<dbReference type="GeneID" id="85226658"/>
<keyword evidence="7" id="KW-1185">Reference proteome</keyword>
<evidence type="ECO:0000256" key="4">
    <source>
        <dbReference type="SAM" id="MobiDB-lite"/>
    </source>
</evidence>
<evidence type="ECO:0000256" key="1">
    <source>
        <dbReference type="ARBA" id="ARBA00010126"/>
    </source>
</evidence>
<protein>
    <recommendedName>
        <fullName evidence="5">Nuclear speckle splicing regulatory protein 1 N-terminal domain-containing protein</fullName>
    </recommendedName>
</protein>
<evidence type="ECO:0000256" key="2">
    <source>
        <dbReference type="ARBA" id="ARBA00023054"/>
    </source>
</evidence>
<feature type="compositionally biased region" description="Low complexity" evidence="4">
    <location>
        <begin position="11"/>
        <end position="25"/>
    </location>
</feature>
<dbReference type="EMBL" id="CP119962">
    <property type="protein sequence ID" value="WFD40025.1"/>
    <property type="molecule type" value="Genomic_DNA"/>
</dbReference>
<dbReference type="PANTHER" id="PTHR47845:SF1">
    <property type="entry name" value="NUCLEAR SPECKLE SPLICING REGULATORY PROTEIN 1 HOMOLOG"/>
    <property type="match status" value="1"/>
</dbReference>
<dbReference type="InterPro" id="IPR018612">
    <property type="entry name" value="NSRP1_N"/>
</dbReference>
<evidence type="ECO:0000313" key="7">
    <source>
        <dbReference type="Proteomes" id="UP001217754"/>
    </source>
</evidence>
<feature type="coiled-coil region" evidence="3">
    <location>
        <begin position="66"/>
        <end position="93"/>
    </location>
</feature>
<proteinExistence type="inferred from homology"/>
<dbReference type="InterPro" id="IPR053246">
    <property type="entry name" value="NS_splicing_regulatory_protein"/>
</dbReference>
<feature type="domain" description="Nuclear speckle splicing regulatory protein 1 N-terminal" evidence="5">
    <location>
        <begin position="50"/>
        <end position="166"/>
    </location>
</feature>
<dbReference type="GO" id="GO:0000381">
    <property type="term" value="P:regulation of alternative mRNA splicing, via spliceosome"/>
    <property type="evidence" value="ECO:0007669"/>
    <property type="project" value="InterPro"/>
</dbReference>
<dbReference type="Pfam" id="PF09745">
    <property type="entry name" value="NSRP1_N"/>
    <property type="match status" value="1"/>
</dbReference>
<name>A0AAF0F3B0_9BASI</name>
<feature type="compositionally biased region" description="Basic and acidic residues" evidence="4">
    <location>
        <begin position="146"/>
        <end position="164"/>
    </location>
</feature>
<evidence type="ECO:0000313" key="6">
    <source>
        <dbReference type="EMBL" id="WFD40025.1"/>
    </source>
</evidence>
<feature type="region of interest" description="Disordered" evidence="4">
    <location>
        <begin position="146"/>
        <end position="265"/>
    </location>
</feature>
<reference evidence="6" key="1">
    <citation type="submission" date="2023-03" db="EMBL/GenBank/DDBJ databases">
        <title>Mating type loci evolution in Malassezia.</title>
        <authorList>
            <person name="Coelho M.A."/>
        </authorList>
    </citation>
    <scope>NUCLEOTIDE SEQUENCE</scope>
    <source>
        <strain evidence="6">CBS 9431</strain>
    </source>
</reference>